<gene>
    <name evidence="2" type="ORF">BECKFM1743B_GA0114221_100686</name>
    <name evidence="1" type="ORF">BECKFM1743C_GA0114222_100974</name>
</gene>
<protein>
    <submittedName>
        <fullName evidence="1">Uncharacterized protein</fullName>
    </submittedName>
</protein>
<proteinExistence type="predicted"/>
<name>A0A450SF78_9GAMM</name>
<reference evidence="1" key="1">
    <citation type="submission" date="2019-02" db="EMBL/GenBank/DDBJ databases">
        <authorList>
            <person name="Gruber-Vodicka R. H."/>
            <person name="Seah K. B. B."/>
        </authorList>
    </citation>
    <scope>NUCLEOTIDE SEQUENCE</scope>
    <source>
        <strain evidence="2">BECK_BZ164</strain>
        <strain evidence="1">BECK_BZ165</strain>
    </source>
</reference>
<evidence type="ECO:0000313" key="1">
    <source>
        <dbReference type="EMBL" id="VFJ51461.1"/>
    </source>
</evidence>
<dbReference type="EMBL" id="CAADFL010000068">
    <property type="protein sequence ID" value="VFK08390.1"/>
    <property type="molecule type" value="Genomic_DNA"/>
</dbReference>
<dbReference type="EMBL" id="CAADFA010000097">
    <property type="protein sequence ID" value="VFJ51461.1"/>
    <property type="molecule type" value="Genomic_DNA"/>
</dbReference>
<accession>A0A450SF78</accession>
<organism evidence="1">
    <name type="scientific">Candidatus Kentrum sp. FM</name>
    <dbReference type="NCBI Taxonomy" id="2126340"/>
    <lineage>
        <taxon>Bacteria</taxon>
        <taxon>Pseudomonadati</taxon>
        <taxon>Pseudomonadota</taxon>
        <taxon>Gammaproteobacteria</taxon>
        <taxon>Candidatus Kentrum</taxon>
    </lineage>
</organism>
<dbReference type="AlphaFoldDB" id="A0A450SF78"/>
<sequence length="216" mass="23971">MAIFGPLVWLFSPVPLTGYTGNETPRRSIDRAKTRTVHAIAPNLHWRRYLSTGCEPKCDFSQAPTGGRGSCRAENTCTRLQPSTRLGRSLALPEALPFRNHTLGFLFLAKTLTNRTLVHTPFDSLACLCKPAFAILRPEPGRNGGERRAFPINSNAQKAAESLLPKARKFWRPSQYPSLHPSLPWRLLFFPVGYLPAGPAVDLSVGLSGWQAAQHW</sequence>
<evidence type="ECO:0000313" key="2">
    <source>
        <dbReference type="EMBL" id="VFK08390.1"/>
    </source>
</evidence>